<dbReference type="EMBL" id="CP036526">
    <property type="protein sequence ID" value="QDT13298.1"/>
    <property type="molecule type" value="Genomic_DNA"/>
</dbReference>
<dbReference type="InterPro" id="IPR029020">
    <property type="entry name" value="Ammonium/urea_transptr"/>
</dbReference>
<evidence type="ECO:0000256" key="6">
    <source>
        <dbReference type="ARBA" id="ARBA00023136"/>
    </source>
</evidence>
<feature type="transmembrane region" description="Helical" evidence="8">
    <location>
        <begin position="139"/>
        <end position="161"/>
    </location>
</feature>
<feature type="transmembrane region" description="Helical" evidence="8">
    <location>
        <begin position="355"/>
        <end position="377"/>
    </location>
</feature>
<dbReference type="InterPro" id="IPR018047">
    <property type="entry name" value="Ammonium_transpt_CS"/>
</dbReference>
<evidence type="ECO:0000259" key="10">
    <source>
        <dbReference type="Pfam" id="PF00909"/>
    </source>
</evidence>
<keyword evidence="4 8" id="KW-0812">Transmembrane</keyword>
<feature type="domain" description="Ammonium transporter AmtB-like" evidence="10">
    <location>
        <begin position="43"/>
        <end position="445"/>
    </location>
</feature>
<feature type="signal peptide" evidence="9">
    <location>
        <begin position="1"/>
        <end position="30"/>
    </location>
</feature>
<evidence type="ECO:0000313" key="11">
    <source>
        <dbReference type="EMBL" id="QDT13298.1"/>
    </source>
</evidence>
<dbReference type="PROSITE" id="PS01219">
    <property type="entry name" value="AMMONIUM_TRANSP"/>
    <property type="match status" value="1"/>
</dbReference>
<evidence type="ECO:0000256" key="4">
    <source>
        <dbReference type="ARBA" id="ARBA00022692"/>
    </source>
</evidence>
<dbReference type="InterPro" id="IPR001905">
    <property type="entry name" value="Ammonium_transpt"/>
</dbReference>
<keyword evidence="9" id="KW-0732">Signal</keyword>
<feature type="chain" id="PRO_5021905199" description="Ammonium transporter" evidence="9">
    <location>
        <begin position="31"/>
        <end position="448"/>
    </location>
</feature>
<feature type="transmembrane region" description="Helical" evidence="8">
    <location>
        <begin position="168"/>
        <end position="189"/>
    </location>
</feature>
<dbReference type="Pfam" id="PF00909">
    <property type="entry name" value="Ammonium_transp"/>
    <property type="match status" value="1"/>
</dbReference>
<keyword evidence="5 8" id="KW-1133">Transmembrane helix</keyword>
<keyword evidence="3 8" id="KW-0813">Transport</keyword>
<dbReference type="Proteomes" id="UP000319817">
    <property type="component" value="Chromosome"/>
</dbReference>
<evidence type="ECO:0000256" key="3">
    <source>
        <dbReference type="ARBA" id="ARBA00022448"/>
    </source>
</evidence>
<feature type="transmembrane region" description="Helical" evidence="8">
    <location>
        <begin position="43"/>
        <end position="64"/>
    </location>
</feature>
<evidence type="ECO:0000256" key="5">
    <source>
        <dbReference type="ARBA" id="ARBA00022989"/>
    </source>
</evidence>
<keyword evidence="12" id="KW-1185">Reference proteome</keyword>
<evidence type="ECO:0000256" key="1">
    <source>
        <dbReference type="ARBA" id="ARBA00004141"/>
    </source>
</evidence>
<keyword evidence="6 8" id="KW-0472">Membrane</keyword>
<dbReference type="PANTHER" id="PTHR43029:SF10">
    <property type="entry name" value="AMMONIUM TRANSPORTER MEP2"/>
    <property type="match status" value="1"/>
</dbReference>
<evidence type="ECO:0000256" key="8">
    <source>
        <dbReference type="RuleBase" id="RU362002"/>
    </source>
</evidence>
<gene>
    <name evidence="11" type="primary">amtB_2</name>
    <name evidence="11" type="ORF">K239x_53160</name>
</gene>
<feature type="transmembrane region" description="Helical" evidence="8">
    <location>
        <begin position="76"/>
        <end position="99"/>
    </location>
</feature>
<name>A0A517P1Q1_9BACT</name>
<proteinExistence type="inferred from homology"/>
<sequence length="448" mass="46669" precursor="true">MLKMQFSKRLFVGMFLFLAGSLFDSSPAAAASGAGAINSGDTAWILIATGLVLFMTIPALALFYGGLVRTKNVLSVLMQCLVLTALMSVVWVVVGYSLAFDAGGMEQGTINLHSFIGGVDKVMMSGVTAESMKGTIPEILFAVFQMTFAVITPALIVGAFAERMKFSAMLVFSTVWLLLVYCPICHMTWAGDGGLYADWGVKDFAGGIVVHITAGIAALVACIMIGPRSGYPGHLDPPHNLTMTLTGTAMLWVGWFGFNGGSQLAADGTAAMAVFVTHLSASVATLVWMAIEWIKLGKPSVLGAATGAIAGLAAVTPASGFIGPVGAIAIGGSSGLICFIFATKIKQKFGYDDTLDVFGVHGVGGFLGTIMCGVFAAKQFGGSGVDAGIASQLKYQLMAAVSCAIYTALATYIILKLIQLTIGIRVDGSAEDRGLDLAEHEERGYILS</sequence>
<dbReference type="NCBIfam" id="TIGR00836">
    <property type="entry name" value="amt"/>
    <property type="match status" value="1"/>
</dbReference>
<evidence type="ECO:0000256" key="9">
    <source>
        <dbReference type="SAM" id="SignalP"/>
    </source>
</evidence>
<feature type="transmembrane region" description="Helical" evidence="8">
    <location>
        <begin position="301"/>
        <end position="319"/>
    </location>
</feature>
<dbReference type="PANTHER" id="PTHR43029">
    <property type="entry name" value="AMMONIUM TRANSPORTER MEP2"/>
    <property type="match status" value="1"/>
</dbReference>
<dbReference type="GO" id="GO:0005886">
    <property type="term" value="C:plasma membrane"/>
    <property type="evidence" value="ECO:0007669"/>
    <property type="project" value="UniProtKB-SubCell"/>
</dbReference>
<protein>
    <recommendedName>
        <fullName evidence="8">Ammonium transporter</fullName>
    </recommendedName>
</protein>
<reference evidence="11 12" key="1">
    <citation type="submission" date="2019-02" db="EMBL/GenBank/DDBJ databases">
        <title>Deep-cultivation of Planctomycetes and their phenomic and genomic characterization uncovers novel biology.</title>
        <authorList>
            <person name="Wiegand S."/>
            <person name="Jogler M."/>
            <person name="Boedeker C."/>
            <person name="Pinto D."/>
            <person name="Vollmers J."/>
            <person name="Rivas-Marin E."/>
            <person name="Kohn T."/>
            <person name="Peeters S.H."/>
            <person name="Heuer A."/>
            <person name="Rast P."/>
            <person name="Oberbeckmann S."/>
            <person name="Bunk B."/>
            <person name="Jeske O."/>
            <person name="Meyerdierks A."/>
            <person name="Storesund J.E."/>
            <person name="Kallscheuer N."/>
            <person name="Luecker S."/>
            <person name="Lage O.M."/>
            <person name="Pohl T."/>
            <person name="Merkel B.J."/>
            <person name="Hornburger P."/>
            <person name="Mueller R.-W."/>
            <person name="Bruemmer F."/>
            <person name="Labrenz M."/>
            <person name="Spormann A.M."/>
            <person name="Op den Camp H."/>
            <person name="Overmann J."/>
            <person name="Amann R."/>
            <person name="Jetten M.S.M."/>
            <person name="Mascher T."/>
            <person name="Medema M.H."/>
            <person name="Devos D.P."/>
            <person name="Kaster A.-K."/>
            <person name="Ovreas L."/>
            <person name="Rohde M."/>
            <person name="Galperin M.Y."/>
            <person name="Jogler C."/>
        </authorList>
    </citation>
    <scope>NUCLEOTIDE SEQUENCE [LARGE SCALE GENOMIC DNA]</scope>
    <source>
        <strain evidence="11 12">K23_9</strain>
    </source>
</reference>
<dbReference type="Gene3D" id="1.10.3430.10">
    <property type="entry name" value="Ammonium transporter AmtB like domains"/>
    <property type="match status" value="1"/>
</dbReference>
<feature type="transmembrane region" description="Helical" evidence="8">
    <location>
        <begin position="204"/>
        <end position="226"/>
    </location>
</feature>
<dbReference type="SUPFAM" id="SSF111352">
    <property type="entry name" value="Ammonium transporter"/>
    <property type="match status" value="1"/>
</dbReference>
<accession>A0A517P1Q1</accession>
<feature type="transmembrane region" description="Helical" evidence="8">
    <location>
        <begin position="325"/>
        <end position="343"/>
    </location>
</feature>
<feature type="transmembrane region" description="Helical" evidence="8">
    <location>
        <begin position="397"/>
        <end position="415"/>
    </location>
</feature>
<evidence type="ECO:0000313" key="12">
    <source>
        <dbReference type="Proteomes" id="UP000319817"/>
    </source>
</evidence>
<organism evidence="11 12">
    <name type="scientific">Stieleria marina</name>
    <dbReference type="NCBI Taxonomy" id="1930275"/>
    <lineage>
        <taxon>Bacteria</taxon>
        <taxon>Pseudomonadati</taxon>
        <taxon>Planctomycetota</taxon>
        <taxon>Planctomycetia</taxon>
        <taxon>Pirellulales</taxon>
        <taxon>Pirellulaceae</taxon>
        <taxon>Stieleria</taxon>
    </lineage>
</organism>
<dbReference type="GO" id="GO:0008519">
    <property type="term" value="F:ammonium channel activity"/>
    <property type="evidence" value="ECO:0007669"/>
    <property type="project" value="InterPro"/>
</dbReference>
<evidence type="ECO:0000256" key="7">
    <source>
        <dbReference type="ARBA" id="ARBA00023177"/>
    </source>
</evidence>
<comment type="subcellular location">
    <subcellularLocation>
        <location evidence="8">Cell membrane</location>
        <topology evidence="8">Multi-pass membrane protein</topology>
    </subcellularLocation>
    <subcellularLocation>
        <location evidence="1">Membrane</location>
        <topology evidence="1">Multi-pass membrane protein</topology>
    </subcellularLocation>
</comment>
<feature type="transmembrane region" description="Helical" evidence="8">
    <location>
        <begin position="270"/>
        <end position="289"/>
    </location>
</feature>
<comment type="similarity">
    <text evidence="2 8">Belongs to the ammonia transporter channel (TC 1.A.11.2) family.</text>
</comment>
<keyword evidence="7 8" id="KW-0924">Ammonia transport</keyword>
<feature type="transmembrane region" description="Helical" evidence="8">
    <location>
        <begin position="238"/>
        <end position="258"/>
    </location>
</feature>
<dbReference type="InterPro" id="IPR024041">
    <property type="entry name" value="NH4_transpt_AmtB-like_dom"/>
</dbReference>
<dbReference type="AlphaFoldDB" id="A0A517P1Q1"/>
<evidence type="ECO:0000256" key="2">
    <source>
        <dbReference type="ARBA" id="ARBA00005887"/>
    </source>
</evidence>